<sequence length="164" mass="17119">MKLNKMVVAAGLVLLAGTACANPDTDSPQPAADQQPAPSSAPQEPGNKPAPGNEAQQPGEAPGEIPLAAEKIDGAALPESYPRTAATVERTNQVAIRAQEGGCGKASAEVAEQTAQRVVVKLVETTPRNKMACTMDIRYPTVKVDLAEPLGERQLVLEEEARQG</sequence>
<dbReference type="OrthoDB" id="3629194at2"/>
<dbReference type="InParanoid" id="A0A263D7R0"/>
<evidence type="ECO:0000313" key="3">
    <source>
        <dbReference type="EMBL" id="OZM74574.1"/>
    </source>
</evidence>
<accession>A0A263D7R0</accession>
<protein>
    <recommendedName>
        <fullName evidence="5">DUF4333 domain-containing protein</fullName>
    </recommendedName>
</protein>
<dbReference type="RefSeq" id="WP_094861473.1">
    <property type="nucleotide sequence ID" value="NZ_NKYE01000002.1"/>
</dbReference>
<keyword evidence="2" id="KW-0732">Signal</keyword>
<evidence type="ECO:0000256" key="2">
    <source>
        <dbReference type="SAM" id="SignalP"/>
    </source>
</evidence>
<evidence type="ECO:0008006" key="5">
    <source>
        <dbReference type="Google" id="ProtNLM"/>
    </source>
</evidence>
<feature type="region of interest" description="Disordered" evidence="1">
    <location>
        <begin position="21"/>
        <end position="64"/>
    </location>
</feature>
<keyword evidence="4" id="KW-1185">Reference proteome</keyword>
<gene>
    <name evidence="3" type="ORF">CFN78_05545</name>
</gene>
<evidence type="ECO:0000256" key="1">
    <source>
        <dbReference type="SAM" id="MobiDB-lite"/>
    </source>
</evidence>
<dbReference type="Proteomes" id="UP000242444">
    <property type="component" value="Unassembled WGS sequence"/>
</dbReference>
<feature type="chain" id="PRO_5012831100" description="DUF4333 domain-containing protein" evidence="2">
    <location>
        <begin position="22"/>
        <end position="164"/>
    </location>
</feature>
<evidence type="ECO:0000313" key="4">
    <source>
        <dbReference type="Proteomes" id="UP000242444"/>
    </source>
</evidence>
<proteinExistence type="predicted"/>
<name>A0A263D7R0_9PSEU</name>
<feature type="signal peptide" evidence="2">
    <location>
        <begin position="1"/>
        <end position="21"/>
    </location>
</feature>
<comment type="caution">
    <text evidence="3">The sequence shown here is derived from an EMBL/GenBank/DDBJ whole genome shotgun (WGS) entry which is preliminary data.</text>
</comment>
<feature type="compositionally biased region" description="Low complexity" evidence="1">
    <location>
        <begin position="21"/>
        <end position="43"/>
    </location>
</feature>
<dbReference type="AlphaFoldDB" id="A0A263D7R0"/>
<dbReference type="PROSITE" id="PS51257">
    <property type="entry name" value="PROKAR_LIPOPROTEIN"/>
    <property type="match status" value="1"/>
</dbReference>
<dbReference type="EMBL" id="NKYE01000002">
    <property type="protein sequence ID" value="OZM74574.1"/>
    <property type="molecule type" value="Genomic_DNA"/>
</dbReference>
<organism evidence="3 4">
    <name type="scientific">Amycolatopsis antarctica</name>
    <dbReference type="NCBI Taxonomy" id="1854586"/>
    <lineage>
        <taxon>Bacteria</taxon>
        <taxon>Bacillati</taxon>
        <taxon>Actinomycetota</taxon>
        <taxon>Actinomycetes</taxon>
        <taxon>Pseudonocardiales</taxon>
        <taxon>Pseudonocardiaceae</taxon>
        <taxon>Amycolatopsis</taxon>
    </lineage>
</organism>
<reference evidence="3 4" key="1">
    <citation type="submission" date="2017-07" db="EMBL/GenBank/DDBJ databases">
        <title>Amycolatopsis antarcticus sp. nov., isolated from the surface of an Antarcticus brown macroalga.</title>
        <authorList>
            <person name="Wang J."/>
            <person name="Leiva S."/>
            <person name="Huang J."/>
            <person name="Huang Y."/>
        </authorList>
    </citation>
    <scope>NUCLEOTIDE SEQUENCE [LARGE SCALE GENOMIC DNA]</scope>
    <source>
        <strain evidence="3 4">AU-G6</strain>
    </source>
</reference>